<evidence type="ECO:0000313" key="2">
    <source>
        <dbReference type="EMBL" id="KAJ3485811.1"/>
    </source>
</evidence>
<dbReference type="AlphaFoldDB" id="A0AAD5YFH1"/>
<proteinExistence type="predicted"/>
<keyword evidence="1" id="KW-0732">Signal</keyword>
<protein>
    <submittedName>
        <fullName evidence="2">Uncharacterized protein</fullName>
    </submittedName>
</protein>
<accession>A0AAD5YFH1</accession>
<dbReference type="EMBL" id="JANAWD010000141">
    <property type="protein sequence ID" value="KAJ3485811.1"/>
    <property type="molecule type" value="Genomic_DNA"/>
</dbReference>
<name>A0AAD5YFH1_9APHY</name>
<comment type="caution">
    <text evidence="2">The sequence shown here is derived from an EMBL/GenBank/DDBJ whole genome shotgun (WGS) entry which is preliminary data.</text>
</comment>
<keyword evidence="3" id="KW-1185">Reference proteome</keyword>
<gene>
    <name evidence="2" type="ORF">NLI96_g4692</name>
</gene>
<organism evidence="2 3">
    <name type="scientific">Meripilus lineatus</name>
    <dbReference type="NCBI Taxonomy" id="2056292"/>
    <lineage>
        <taxon>Eukaryota</taxon>
        <taxon>Fungi</taxon>
        <taxon>Dikarya</taxon>
        <taxon>Basidiomycota</taxon>
        <taxon>Agaricomycotina</taxon>
        <taxon>Agaricomycetes</taxon>
        <taxon>Polyporales</taxon>
        <taxon>Meripilaceae</taxon>
        <taxon>Meripilus</taxon>
    </lineage>
</organism>
<sequence length="160" mass="17051">MRFFKDLAFALAILLGSTLVQAGAIVSRAVLRGGTISQPTSGATLTPGQEFTFQYLRTNFCNTGYSKISVYLLATQPTASDVSASGTIDNALFSFGDFLYANFGLPPMTTPPPPPATFTAPILSEQDGSELYFAIVESYRSCPPDGHTDFGLSSIPVQYA</sequence>
<feature type="signal peptide" evidence="1">
    <location>
        <begin position="1"/>
        <end position="22"/>
    </location>
</feature>
<evidence type="ECO:0000313" key="3">
    <source>
        <dbReference type="Proteomes" id="UP001212997"/>
    </source>
</evidence>
<reference evidence="2" key="1">
    <citation type="submission" date="2022-07" db="EMBL/GenBank/DDBJ databases">
        <title>Genome Sequence of Physisporinus lineatus.</title>
        <authorList>
            <person name="Buettner E."/>
        </authorList>
    </citation>
    <scope>NUCLEOTIDE SEQUENCE</scope>
    <source>
        <strain evidence="2">VT162</strain>
    </source>
</reference>
<dbReference type="Proteomes" id="UP001212997">
    <property type="component" value="Unassembled WGS sequence"/>
</dbReference>
<feature type="chain" id="PRO_5041898686" evidence="1">
    <location>
        <begin position="23"/>
        <end position="160"/>
    </location>
</feature>
<evidence type="ECO:0000256" key="1">
    <source>
        <dbReference type="SAM" id="SignalP"/>
    </source>
</evidence>